<evidence type="ECO:0000256" key="1">
    <source>
        <dbReference type="SAM" id="MobiDB-lite"/>
    </source>
</evidence>
<organism evidence="2">
    <name type="scientific">Panicum hallii</name>
    <dbReference type="NCBI Taxonomy" id="206008"/>
    <lineage>
        <taxon>Eukaryota</taxon>
        <taxon>Viridiplantae</taxon>
        <taxon>Streptophyta</taxon>
        <taxon>Embryophyta</taxon>
        <taxon>Tracheophyta</taxon>
        <taxon>Spermatophyta</taxon>
        <taxon>Magnoliopsida</taxon>
        <taxon>Liliopsida</taxon>
        <taxon>Poales</taxon>
        <taxon>Poaceae</taxon>
        <taxon>PACMAD clade</taxon>
        <taxon>Panicoideae</taxon>
        <taxon>Panicodae</taxon>
        <taxon>Paniceae</taxon>
        <taxon>Panicinae</taxon>
        <taxon>Panicum</taxon>
        <taxon>Panicum sect. Panicum</taxon>
    </lineage>
</organism>
<dbReference type="Proteomes" id="UP000243499">
    <property type="component" value="Chromosome 7"/>
</dbReference>
<accession>A0A2T8IAR1</accession>
<dbReference type="Gramene" id="PVH34762">
    <property type="protein sequence ID" value="PVH34762"/>
    <property type="gene ID" value="PAHAL_7G024700"/>
</dbReference>
<proteinExistence type="predicted"/>
<feature type="compositionally biased region" description="Low complexity" evidence="1">
    <location>
        <begin position="70"/>
        <end position="80"/>
    </location>
</feature>
<gene>
    <name evidence="2" type="ORF">PAHAL_7G024700</name>
</gene>
<name>A0A2T8IAR1_9POAL</name>
<evidence type="ECO:0000313" key="2">
    <source>
        <dbReference type="EMBL" id="PVH34762.1"/>
    </source>
</evidence>
<dbReference type="AlphaFoldDB" id="A0A2T8IAR1"/>
<protein>
    <submittedName>
        <fullName evidence="2">Uncharacterized protein</fullName>
    </submittedName>
</protein>
<dbReference type="EMBL" id="CM008052">
    <property type="protein sequence ID" value="PVH34762.1"/>
    <property type="molecule type" value="Genomic_DNA"/>
</dbReference>
<sequence>MGLWPTGKQQNRGMLLKQRSLTQIFLLLWHSTHDNLYTPRLHLLHRAAPAPHPPPRRPPLRRSEGAQLCPAAARPSPVSPRCHRLVGVRPPSHSLWYTKVLRRIASFRKMGWSEPRRGDDPTKVLAHIEFLMP</sequence>
<feature type="region of interest" description="Disordered" evidence="1">
    <location>
        <begin position="47"/>
        <end position="80"/>
    </location>
</feature>
<reference evidence="2" key="1">
    <citation type="submission" date="2018-04" db="EMBL/GenBank/DDBJ databases">
        <title>WGS assembly of Panicum hallii.</title>
        <authorList>
            <person name="Lovell J."/>
            <person name="Jenkins J."/>
            <person name="Lowry D."/>
            <person name="Mamidi S."/>
            <person name="Sreedasyam A."/>
            <person name="Weng X."/>
            <person name="Barry K."/>
            <person name="Bonette J."/>
            <person name="Campitelli B."/>
            <person name="Daum C."/>
            <person name="Gordon S."/>
            <person name="Gould B."/>
            <person name="Lipzen A."/>
            <person name="Macqueen A."/>
            <person name="Palacio-Mejia J."/>
            <person name="Plott C."/>
            <person name="Shakirov E."/>
            <person name="Shu S."/>
            <person name="Yoshinaga Y."/>
            <person name="Zane M."/>
            <person name="Rokhsar D."/>
            <person name="Grimwood J."/>
            <person name="Schmutz J."/>
            <person name="Juenger T."/>
        </authorList>
    </citation>
    <scope>NUCLEOTIDE SEQUENCE [LARGE SCALE GENOMIC DNA]</scope>
    <source>
        <strain evidence="2">FIL2</strain>
    </source>
</reference>